<evidence type="ECO:0000259" key="2">
    <source>
        <dbReference type="PROSITE" id="PS50090"/>
    </source>
</evidence>
<dbReference type="RefSeq" id="XP_022323198.1">
    <property type="nucleotide sequence ID" value="XM_022467490.1"/>
</dbReference>
<organism evidence="3 4">
    <name type="scientific">Crassostrea virginica</name>
    <name type="common">Eastern oyster</name>
    <dbReference type="NCBI Taxonomy" id="6565"/>
    <lineage>
        <taxon>Eukaryota</taxon>
        <taxon>Metazoa</taxon>
        <taxon>Spiralia</taxon>
        <taxon>Lophotrochozoa</taxon>
        <taxon>Mollusca</taxon>
        <taxon>Bivalvia</taxon>
        <taxon>Autobranchia</taxon>
        <taxon>Pteriomorphia</taxon>
        <taxon>Ostreida</taxon>
        <taxon>Ostreoidea</taxon>
        <taxon>Ostreidae</taxon>
        <taxon>Crassostrea</taxon>
    </lineage>
</organism>
<keyword evidence="3" id="KW-1185">Reference proteome</keyword>
<dbReference type="GeneID" id="111124548"/>
<dbReference type="KEGG" id="cvn:111124548"/>
<dbReference type="PROSITE" id="PS50090">
    <property type="entry name" value="MYB_LIKE"/>
    <property type="match status" value="1"/>
</dbReference>
<dbReference type="Proteomes" id="UP000694844">
    <property type="component" value="Chromosome 3"/>
</dbReference>
<feature type="domain" description="Myb-like" evidence="2">
    <location>
        <begin position="19"/>
        <end position="82"/>
    </location>
</feature>
<evidence type="ECO:0000256" key="1">
    <source>
        <dbReference type="SAM" id="MobiDB-lite"/>
    </source>
</evidence>
<dbReference type="InterPro" id="IPR001005">
    <property type="entry name" value="SANT/Myb"/>
</dbReference>
<dbReference type="SMART" id="SM00717">
    <property type="entry name" value="SANT"/>
    <property type="match status" value="1"/>
</dbReference>
<evidence type="ECO:0000313" key="3">
    <source>
        <dbReference type="Proteomes" id="UP000694844"/>
    </source>
</evidence>
<feature type="region of interest" description="Disordered" evidence="1">
    <location>
        <begin position="1"/>
        <end position="30"/>
    </location>
</feature>
<accession>A0A8B8D515</accession>
<dbReference type="AlphaFoldDB" id="A0A8B8D515"/>
<dbReference type="RefSeq" id="XP_022327118.1">
    <property type="nucleotide sequence ID" value="XM_022471410.1"/>
</dbReference>
<evidence type="ECO:0000313" key="5">
    <source>
        <dbReference type="RefSeq" id="XP_022327118.1"/>
    </source>
</evidence>
<evidence type="ECO:0000313" key="4">
    <source>
        <dbReference type="RefSeq" id="XP_022323198.1"/>
    </source>
</evidence>
<dbReference type="KEGG" id="cvn:111126634"/>
<dbReference type="CDD" id="cd00167">
    <property type="entry name" value="SANT"/>
    <property type="match status" value="1"/>
</dbReference>
<proteinExistence type="predicted"/>
<reference evidence="4 5" key="1">
    <citation type="submission" date="2025-04" db="UniProtKB">
        <authorList>
            <consortium name="RefSeq"/>
        </authorList>
    </citation>
    <scope>IDENTIFICATION</scope>
    <source>
        <tissue evidence="4 5">Whole sample</tissue>
    </source>
</reference>
<name>A0A8B8D515_CRAVI</name>
<feature type="compositionally biased region" description="Polar residues" evidence="1">
    <location>
        <begin position="1"/>
        <end position="11"/>
    </location>
</feature>
<feature type="compositionally biased region" description="Polar residues" evidence="1">
    <location>
        <begin position="18"/>
        <end position="28"/>
    </location>
</feature>
<sequence>MTSPTGKTPLQDSKKQEISMSNTRSAWSSEEKEFLENYIREAGGVPSKESSLFWKSCAEMLSSHCGTSRTGEMCRSRYKKVKSLFEDTPIYSKSRSVGTQTDSAGASTSTETQTFPALPIMKERVEDMPRSLCASSTPYPHHCNLQYTIVKGNSAGDEYN</sequence>
<dbReference type="Pfam" id="PF00249">
    <property type="entry name" value="Myb_DNA-binding"/>
    <property type="match status" value="1"/>
</dbReference>
<dbReference type="Gene3D" id="1.10.10.60">
    <property type="entry name" value="Homeodomain-like"/>
    <property type="match status" value="1"/>
</dbReference>
<protein>
    <submittedName>
        <fullName evidence="4">Uncharacterized protein LOC111124548</fullName>
    </submittedName>
    <submittedName>
        <fullName evidence="5">Uncharacterized protein LOC111126634</fullName>
    </submittedName>
</protein>
<gene>
    <name evidence="4" type="primary">LOC111124548</name>
    <name evidence="5" type="synonym">LOC111126634</name>
</gene>